<evidence type="ECO:0000256" key="1">
    <source>
        <dbReference type="SAM" id="MobiDB-lite"/>
    </source>
</evidence>
<sequence>MSPTTSSIYTTTATTLPTTSSISHTTAQPTPSSPPNPIPPPPSPHPHPPSLQPTSTSQHGPPSTVPSIFTAIFSLTPIYFTNFYIHFPTYHTTSTCTYTLHHFSFHTYTPFYFSICTPHNTSIFTFSSQPTSQLKPFDI</sequence>
<reference evidence="2" key="1">
    <citation type="submission" date="2021-08" db="EMBL/GenBank/DDBJ databases">
        <title>WGS assembly of Ceratopteris richardii.</title>
        <authorList>
            <person name="Marchant D.B."/>
            <person name="Chen G."/>
            <person name="Jenkins J."/>
            <person name="Shu S."/>
            <person name="Leebens-Mack J."/>
            <person name="Grimwood J."/>
            <person name="Schmutz J."/>
            <person name="Soltis P."/>
            <person name="Soltis D."/>
            <person name="Chen Z.-H."/>
        </authorList>
    </citation>
    <scope>NUCLEOTIDE SEQUENCE</scope>
    <source>
        <strain evidence="2">Whitten #5841</strain>
        <tissue evidence="2">Leaf</tissue>
    </source>
</reference>
<accession>A0A8T2VCP8</accession>
<dbReference type="AlphaFoldDB" id="A0A8T2VCP8"/>
<feature type="region of interest" description="Disordered" evidence="1">
    <location>
        <begin position="1"/>
        <end position="63"/>
    </location>
</feature>
<feature type="compositionally biased region" description="Low complexity" evidence="1">
    <location>
        <begin position="1"/>
        <end position="30"/>
    </location>
</feature>
<organism evidence="2 3">
    <name type="scientific">Ceratopteris richardii</name>
    <name type="common">Triangle waterfern</name>
    <dbReference type="NCBI Taxonomy" id="49495"/>
    <lineage>
        <taxon>Eukaryota</taxon>
        <taxon>Viridiplantae</taxon>
        <taxon>Streptophyta</taxon>
        <taxon>Embryophyta</taxon>
        <taxon>Tracheophyta</taxon>
        <taxon>Polypodiopsida</taxon>
        <taxon>Polypodiidae</taxon>
        <taxon>Polypodiales</taxon>
        <taxon>Pteridineae</taxon>
        <taxon>Pteridaceae</taxon>
        <taxon>Parkerioideae</taxon>
        <taxon>Ceratopteris</taxon>
    </lineage>
</organism>
<evidence type="ECO:0000313" key="3">
    <source>
        <dbReference type="Proteomes" id="UP000825935"/>
    </source>
</evidence>
<dbReference type="EMBL" id="CM035407">
    <property type="protein sequence ID" value="KAH7443405.1"/>
    <property type="molecule type" value="Genomic_DNA"/>
</dbReference>
<dbReference type="Proteomes" id="UP000825935">
    <property type="component" value="Chromosome 2"/>
</dbReference>
<name>A0A8T2VCP8_CERRI</name>
<comment type="caution">
    <text evidence="2">The sequence shown here is derived from an EMBL/GenBank/DDBJ whole genome shotgun (WGS) entry which is preliminary data.</text>
</comment>
<protein>
    <submittedName>
        <fullName evidence="2">Uncharacterized protein</fullName>
    </submittedName>
</protein>
<feature type="compositionally biased region" description="Pro residues" evidence="1">
    <location>
        <begin position="31"/>
        <end position="51"/>
    </location>
</feature>
<evidence type="ECO:0000313" key="2">
    <source>
        <dbReference type="EMBL" id="KAH7443405.1"/>
    </source>
</evidence>
<keyword evidence="3" id="KW-1185">Reference proteome</keyword>
<proteinExistence type="predicted"/>
<gene>
    <name evidence="2" type="ORF">KP509_02G033200</name>
</gene>